<dbReference type="PANTHER" id="PTHR12861:SF3">
    <property type="entry name" value="TRANSLOCON-ASSOCIATED PROTEIN SUBUNIT BETA"/>
    <property type="match status" value="1"/>
</dbReference>
<gene>
    <name evidence="3" type="ORF">TCLT_LOCUS7900</name>
</gene>
<reference evidence="3 4" key="2">
    <citation type="submission" date="2018-11" db="EMBL/GenBank/DDBJ databases">
        <authorList>
            <consortium name="Pathogen Informatics"/>
        </authorList>
    </citation>
    <scope>NUCLEOTIDE SEQUENCE [LARGE SCALE GENOMIC DNA]</scope>
</reference>
<dbReference type="OrthoDB" id="5860827at2759"/>
<accession>A0A0N5D4L2</accession>
<evidence type="ECO:0000256" key="2">
    <source>
        <dbReference type="SAM" id="SignalP"/>
    </source>
</evidence>
<dbReference type="GO" id="GO:0005783">
    <property type="term" value="C:endoplasmic reticulum"/>
    <property type="evidence" value="ECO:0007669"/>
    <property type="project" value="TreeGrafter"/>
</dbReference>
<dbReference type="Pfam" id="PF05753">
    <property type="entry name" value="TRAP_beta"/>
    <property type="match status" value="1"/>
</dbReference>
<evidence type="ECO:0000313" key="3">
    <source>
        <dbReference type="EMBL" id="VDN05403.1"/>
    </source>
</evidence>
<evidence type="ECO:0000256" key="1">
    <source>
        <dbReference type="SAM" id="Phobius"/>
    </source>
</evidence>
<dbReference type="AlphaFoldDB" id="A0A0N5D4L2"/>
<proteinExistence type="predicted"/>
<dbReference type="EMBL" id="UYYF01004557">
    <property type="protein sequence ID" value="VDN05403.1"/>
    <property type="molecule type" value="Genomic_DNA"/>
</dbReference>
<dbReference type="PANTHER" id="PTHR12861">
    <property type="entry name" value="TRANSLOCON-ASSOCIATED PROTEIN, BETA SUBUNIT PRECURSOR TRAP-BETA SIGNAL SEQUENCE RECEPTOR BETA SUBUNIT"/>
    <property type="match status" value="1"/>
</dbReference>
<dbReference type="OMA" id="ILWHSSK"/>
<protein>
    <submittedName>
        <fullName evidence="5">Translocon-associated protein subunit beta</fullName>
    </submittedName>
</protein>
<feature type="chain" id="PRO_5043126665" evidence="2">
    <location>
        <begin position="19"/>
        <end position="204"/>
    </location>
</feature>
<dbReference type="WBParaSite" id="TCLT_0000791101-mRNA-1">
    <property type="protein sequence ID" value="TCLT_0000791101-mRNA-1"/>
    <property type="gene ID" value="TCLT_0000791101"/>
</dbReference>
<dbReference type="STRING" id="103827.A0A0N5D4L2"/>
<keyword evidence="4" id="KW-1185">Reference proteome</keyword>
<organism evidence="5">
    <name type="scientific">Thelazia callipaeda</name>
    <name type="common">Oriental eyeworm</name>
    <name type="synonym">Parasitic nematode</name>
    <dbReference type="NCBI Taxonomy" id="103827"/>
    <lineage>
        <taxon>Eukaryota</taxon>
        <taxon>Metazoa</taxon>
        <taxon>Ecdysozoa</taxon>
        <taxon>Nematoda</taxon>
        <taxon>Chromadorea</taxon>
        <taxon>Rhabditida</taxon>
        <taxon>Spirurina</taxon>
        <taxon>Spiruromorpha</taxon>
        <taxon>Thelazioidea</taxon>
        <taxon>Thelaziidae</taxon>
        <taxon>Thelazia</taxon>
    </lineage>
</organism>
<keyword evidence="2" id="KW-0732">Signal</keyword>
<evidence type="ECO:0000313" key="5">
    <source>
        <dbReference type="WBParaSite" id="TCLT_0000791101-mRNA-1"/>
    </source>
</evidence>
<dbReference type="Proteomes" id="UP000276776">
    <property type="component" value="Unassembled WGS sequence"/>
</dbReference>
<name>A0A0N5D4L2_THECL</name>
<feature type="signal peptide" evidence="2">
    <location>
        <begin position="1"/>
        <end position="18"/>
    </location>
</feature>
<keyword evidence="1" id="KW-0812">Transmembrane</keyword>
<keyword evidence="1" id="KW-1133">Transmembrane helix</keyword>
<reference evidence="5" key="1">
    <citation type="submission" date="2017-02" db="UniProtKB">
        <authorList>
            <consortium name="WormBaseParasite"/>
        </authorList>
    </citation>
    <scope>IDENTIFICATION</scope>
</reference>
<keyword evidence="1" id="KW-0472">Membrane</keyword>
<feature type="transmembrane region" description="Helical" evidence="1">
    <location>
        <begin position="166"/>
        <end position="188"/>
    </location>
</feature>
<evidence type="ECO:0000313" key="4">
    <source>
        <dbReference type="Proteomes" id="UP000276776"/>
    </source>
</evidence>
<sequence length="204" mass="23144">MRWWLPLLFVIYLSVTSGQDADANDAAHIVASKFALSQYAVEGMDYVIDYRLHNVGEKAALRVTLDDRDGFPTQAFEIIRGLLQVRWERISSGGNVSHAIVVRPRIVGVFNYSSALITYYPSEDAKEVRISHTTAPGEGYLKKNFYLMLSYTYQKKVYDQKFSAKLGVWLVFLMLVAPSTVIPFALWYHSKTKYSQGAPSKKSK</sequence>